<dbReference type="InterPro" id="IPR039662">
    <property type="entry name" value="Cohesin_Scc3/SA"/>
</dbReference>
<dbReference type="GO" id="GO:0003682">
    <property type="term" value="F:chromatin binding"/>
    <property type="evidence" value="ECO:0007669"/>
    <property type="project" value="TreeGrafter"/>
</dbReference>
<dbReference type="Pfam" id="PF21581">
    <property type="entry name" value="SCD"/>
    <property type="match status" value="1"/>
</dbReference>
<reference evidence="6" key="1">
    <citation type="submission" date="2012-12" db="EMBL/GenBank/DDBJ databases">
        <authorList>
            <person name="Hellsten U."/>
            <person name="Grimwood J."/>
            <person name="Chapman J.A."/>
            <person name="Shapiro H."/>
            <person name="Aerts A."/>
            <person name="Otillar R.P."/>
            <person name="Terry A.Y."/>
            <person name="Boore J.L."/>
            <person name="Simakov O."/>
            <person name="Marletaz F."/>
            <person name="Cho S.-J."/>
            <person name="Edsinger-Gonzales E."/>
            <person name="Havlak P."/>
            <person name="Kuo D.-H."/>
            <person name="Larsson T."/>
            <person name="Lv J."/>
            <person name="Arendt D."/>
            <person name="Savage R."/>
            <person name="Osoegawa K."/>
            <person name="de Jong P."/>
            <person name="Lindberg D.R."/>
            <person name="Seaver E.C."/>
            <person name="Weisblat D.A."/>
            <person name="Putnam N.H."/>
            <person name="Grigoriev I.V."/>
            <person name="Rokhsar D.S."/>
        </authorList>
    </citation>
    <scope>NUCLEOTIDE SEQUENCE</scope>
    <source>
        <strain evidence="6">I ESC-2004</strain>
    </source>
</reference>
<dbReference type="PANTHER" id="PTHR11199:SF0">
    <property type="entry name" value="LD34181P-RELATED"/>
    <property type="match status" value="1"/>
</dbReference>
<evidence type="ECO:0000313" key="4">
    <source>
        <dbReference type="EMBL" id="ELU02222.1"/>
    </source>
</evidence>
<dbReference type="EMBL" id="KB304239">
    <property type="protein sequence ID" value="ELU02222.1"/>
    <property type="molecule type" value="Genomic_DNA"/>
</dbReference>
<evidence type="ECO:0000259" key="3">
    <source>
        <dbReference type="PROSITE" id="PS51425"/>
    </source>
</evidence>
<dbReference type="PROSITE" id="PS51425">
    <property type="entry name" value="SCD"/>
    <property type="match status" value="1"/>
</dbReference>
<dbReference type="OrthoDB" id="498590at2759"/>
<proteinExistence type="inferred from homology"/>
<dbReference type="STRING" id="283909.R7UG08"/>
<evidence type="ECO:0000256" key="1">
    <source>
        <dbReference type="ARBA" id="ARBA00005486"/>
    </source>
</evidence>
<organism evidence="4">
    <name type="scientific">Capitella teleta</name>
    <name type="common">Polychaete worm</name>
    <dbReference type="NCBI Taxonomy" id="283909"/>
    <lineage>
        <taxon>Eukaryota</taxon>
        <taxon>Metazoa</taxon>
        <taxon>Spiralia</taxon>
        <taxon>Lophotrochozoa</taxon>
        <taxon>Annelida</taxon>
        <taxon>Polychaeta</taxon>
        <taxon>Sedentaria</taxon>
        <taxon>Scolecida</taxon>
        <taxon>Capitellidae</taxon>
        <taxon>Capitella</taxon>
    </lineage>
</organism>
<reference evidence="4 6" key="2">
    <citation type="journal article" date="2013" name="Nature">
        <title>Insights into bilaterian evolution from three spiralian genomes.</title>
        <authorList>
            <person name="Simakov O."/>
            <person name="Marletaz F."/>
            <person name="Cho S.J."/>
            <person name="Edsinger-Gonzales E."/>
            <person name="Havlak P."/>
            <person name="Hellsten U."/>
            <person name="Kuo D.H."/>
            <person name="Larsson T."/>
            <person name="Lv J."/>
            <person name="Arendt D."/>
            <person name="Savage R."/>
            <person name="Osoegawa K."/>
            <person name="de Jong P."/>
            <person name="Grimwood J."/>
            <person name="Chapman J.A."/>
            <person name="Shapiro H."/>
            <person name="Aerts A."/>
            <person name="Otillar R.P."/>
            <person name="Terry A.Y."/>
            <person name="Boore J.L."/>
            <person name="Grigoriev I.V."/>
            <person name="Lindberg D.R."/>
            <person name="Seaver E.C."/>
            <person name="Weisblat D.A."/>
            <person name="Putnam N.H."/>
            <person name="Rokhsar D.S."/>
        </authorList>
    </citation>
    <scope>NUCLEOTIDE SEQUENCE</scope>
    <source>
        <strain evidence="4 6">I ESC-2004</strain>
    </source>
</reference>
<dbReference type="InterPro" id="IPR016024">
    <property type="entry name" value="ARM-type_fold"/>
</dbReference>
<dbReference type="InterPro" id="IPR020839">
    <property type="entry name" value="SCD"/>
</dbReference>
<keyword evidence="6" id="KW-1185">Reference proteome</keyword>
<dbReference type="AlphaFoldDB" id="R7UG08"/>
<feature type="domain" description="SCD" evidence="3">
    <location>
        <begin position="221"/>
        <end position="306"/>
    </location>
</feature>
<dbReference type="GO" id="GO:0000785">
    <property type="term" value="C:chromatin"/>
    <property type="evidence" value="ECO:0007669"/>
    <property type="project" value="TreeGrafter"/>
</dbReference>
<evidence type="ECO:0000256" key="2">
    <source>
        <dbReference type="SAM" id="MobiDB-lite"/>
    </source>
</evidence>
<dbReference type="InterPro" id="IPR056396">
    <property type="entry name" value="HEAT_SCC3-SA"/>
</dbReference>
<dbReference type="EnsemblMetazoa" id="CapteT182123">
    <property type="protein sequence ID" value="CapteP182123"/>
    <property type="gene ID" value="CapteG182123"/>
</dbReference>
<dbReference type="InterPro" id="IPR013721">
    <property type="entry name" value="STAG"/>
</dbReference>
<comment type="similarity">
    <text evidence="1">Belongs to the SCC3 family.</text>
</comment>
<accession>R7UG08</accession>
<feature type="region of interest" description="Disordered" evidence="2">
    <location>
        <begin position="964"/>
        <end position="1061"/>
    </location>
</feature>
<dbReference type="GO" id="GO:0008278">
    <property type="term" value="C:cohesin complex"/>
    <property type="evidence" value="ECO:0007669"/>
    <property type="project" value="TreeGrafter"/>
</dbReference>
<dbReference type="GO" id="GO:0005634">
    <property type="term" value="C:nucleus"/>
    <property type="evidence" value="ECO:0007669"/>
    <property type="project" value="TreeGrafter"/>
</dbReference>
<dbReference type="Pfam" id="PF24571">
    <property type="entry name" value="HEAT_SCC3-SA"/>
    <property type="match status" value="1"/>
</dbReference>
<dbReference type="SUPFAM" id="SSF48371">
    <property type="entry name" value="ARM repeat"/>
    <property type="match status" value="1"/>
</dbReference>
<dbReference type="OMA" id="QIQEAAY"/>
<feature type="compositionally biased region" description="Basic residues" evidence="2">
    <location>
        <begin position="980"/>
        <end position="991"/>
    </location>
</feature>
<dbReference type="HOGENOM" id="CLU_005067_0_0_1"/>
<evidence type="ECO:0000313" key="5">
    <source>
        <dbReference type="EnsemblMetazoa" id="CapteP182123"/>
    </source>
</evidence>
<sequence length="1061" mass="122082">MPRQPAAEGEGSLFEIVKSGKTALTVVVDDWIEQYKQDRDSALLDLIQFFIHCSGCKGRITPHMYHNMEHAEIIRKMTEEFEEETGDYPLIMSGPQWKKFRGNFCELIMVLVRQCQYSIIYDQYMMDNVISLLTGLTDSQVRAFRHTSTLASMKLMSALVEVALNLSINLDHTQRQYEAERARGRGKQSERLDLLMTKRQEIEENQEEIRNMLTYIFKGVFVHRYRDTQPEIRAICMAEIGNWMKRYPGMFLDDSYLKYVGWTLYDRVGDVRLCCLKCLHPLYDTDELAPKLELFTNRFKDRIVEMTLDKEYDVAVHGVRLVSNILKFSDNVLSDKDCENVYELVYSSHRAVAQAAGEFLNSKLFSRELDEATKNLKSKKGKKRSENTPLLRDLVQFFIESELHEHGAYLVDSLWEINDMLKDWECITDLLLEEPGRGEEAMDDRQETSLIEIMVCCVKQAATGEYPVGRGPNRKLTSKEVKQVHEDKTRLTEHFIVTLPQLLAKYNVDAEKVVNLLTIPLYFDLEIYTTSRQEKHLDSLLHHIADIVDKHTDSEVLENASKVLENLCAEEHAISHKCNVAKSTLIDHLAQRYKEAFQDFFQEGDDPDEDDAYALMASLKRTYAFASCHDLNSWNLWDSLFLIMKGGQEGTGIPDEIVCKAISCCHMSIMWYLDAIDDHAPDKEAMDDLRKKLVNFMRLCHALLLLQQDRIQQEAFITICDLLIVFSRNLAQNPVLEPLVYEPDKNLQSQLGDFLNEKVFIEDDDDDMDENQKIEELHKRRNFLACFCKLVVYNVISIKCAADMFKFYMKFYNDYGDIIKATLGKSREINKVVTAKTLAVSLTQLFGELKLEQDNNIDRTSEGFQAVKELARRFSLSFGLDLIKNREAVAAMHREGIIFSVSTQEDMNARVPPNIPFLEILTEFTSKLMKQDKKVVLQFLEKNTAGIEEDGSEEWSALVTYRSGLQQGDGDMTAPTRAPPSRRGRAGRRKQQQQLQQLQQLPPPAQVQEDDGQWVARSTPARAGAVGPLTSTVIRRKRTHEEMDTTDGSEIGSERDFDMRK</sequence>
<dbReference type="Pfam" id="PF08514">
    <property type="entry name" value="STAG"/>
    <property type="match status" value="1"/>
</dbReference>
<dbReference type="FunCoup" id="R7UG08">
    <property type="interactions" value="1310"/>
</dbReference>
<feature type="compositionally biased region" description="Basic and acidic residues" evidence="2">
    <location>
        <begin position="1052"/>
        <end position="1061"/>
    </location>
</feature>
<name>R7UG08_CAPTE</name>
<dbReference type="GO" id="GO:0007062">
    <property type="term" value="P:sister chromatid cohesion"/>
    <property type="evidence" value="ECO:0007669"/>
    <property type="project" value="UniProtKB-ARBA"/>
</dbReference>
<gene>
    <name evidence="4" type="ORF">CAPTEDRAFT_182123</name>
</gene>
<evidence type="ECO:0000313" key="6">
    <source>
        <dbReference type="Proteomes" id="UP000014760"/>
    </source>
</evidence>
<reference evidence="5" key="3">
    <citation type="submission" date="2015-06" db="UniProtKB">
        <authorList>
            <consortium name="EnsemblMetazoa"/>
        </authorList>
    </citation>
    <scope>IDENTIFICATION</scope>
</reference>
<dbReference type="EMBL" id="AMQN01001629">
    <property type="status" value="NOT_ANNOTATED_CDS"/>
    <property type="molecule type" value="Genomic_DNA"/>
</dbReference>
<dbReference type="Proteomes" id="UP000014760">
    <property type="component" value="Unassembled WGS sequence"/>
</dbReference>
<dbReference type="PANTHER" id="PTHR11199">
    <property type="entry name" value="STROMAL ANTIGEN"/>
    <property type="match status" value="1"/>
</dbReference>
<protein>
    <recommendedName>
        <fullName evidence="3">SCD domain-containing protein</fullName>
    </recommendedName>
</protein>